<dbReference type="SMART" id="SM00471">
    <property type="entry name" value="HDc"/>
    <property type="match status" value="1"/>
</dbReference>
<protein>
    <submittedName>
        <fullName evidence="2">HD domain-containing protein</fullName>
    </submittedName>
</protein>
<proteinExistence type="predicted"/>
<dbReference type="EMBL" id="SWBP01000003">
    <property type="protein sequence ID" value="TKB97584.1"/>
    <property type="molecule type" value="Genomic_DNA"/>
</dbReference>
<accession>A0A4U1C317</accession>
<feature type="domain" description="HD/PDEase" evidence="1">
    <location>
        <begin position="27"/>
        <end position="141"/>
    </location>
</feature>
<gene>
    <name evidence="2" type="ORF">FA046_09440</name>
</gene>
<comment type="caution">
    <text evidence="2">The sequence shown here is derived from an EMBL/GenBank/DDBJ whole genome shotgun (WGS) entry which is preliminary data.</text>
</comment>
<keyword evidence="3" id="KW-1185">Reference proteome</keyword>
<dbReference type="RefSeq" id="WP_136826159.1">
    <property type="nucleotide sequence ID" value="NZ_SWBP01000003.1"/>
</dbReference>
<dbReference type="Proteomes" id="UP000308181">
    <property type="component" value="Unassembled WGS sequence"/>
</dbReference>
<reference evidence="2 3" key="1">
    <citation type="submission" date="2019-04" db="EMBL/GenBank/DDBJ databases">
        <title>Pedobacter sp. AR-3-17 sp. nov., isolated from Arctic soil.</title>
        <authorList>
            <person name="Dahal R.H."/>
            <person name="Kim D.-U."/>
        </authorList>
    </citation>
    <scope>NUCLEOTIDE SEQUENCE [LARGE SCALE GENOMIC DNA]</scope>
    <source>
        <strain evidence="2 3">AR-3-17</strain>
    </source>
</reference>
<organism evidence="2 3">
    <name type="scientific">Pedobacter cryophilus</name>
    <dbReference type="NCBI Taxonomy" id="2571271"/>
    <lineage>
        <taxon>Bacteria</taxon>
        <taxon>Pseudomonadati</taxon>
        <taxon>Bacteroidota</taxon>
        <taxon>Sphingobacteriia</taxon>
        <taxon>Sphingobacteriales</taxon>
        <taxon>Sphingobacteriaceae</taxon>
        <taxon>Pedobacter</taxon>
    </lineage>
</organism>
<dbReference type="CDD" id="cd00077">
    <property type="entry name" value="HDc"/>
    <property type="match status" value="1"/>
</dbReference>
<evidence type="ECO:0000259" key="1">
    <source>
        <dbReference type="SMART" id="SM00471"/>
    </source>
</evidence>
<evidence type="ECO:0000313" key="3">
    <source>
        <dbReference type="Proteomes" id="UP000308181"/>
    </source>
</evidence>
<dbReference type="OrthoDB" id="5728337at2"/>
<dbReference type="InterPro" id="IPR003607">
    <property type="entry name" value="HD/PDEase_dom"/>
</dbReference>
<sequence>MNIDQNMVTKVSAYVIHLLTQHLPSYLHFHNLSHTKDVVNAVGEIGNTQQLSKNDLEIIEIAAWFHDTGYCKAYVGHEEESKKIAFDFLGFEGYPKPKIEAIMTLIESTKYPQKPTNLFEMILCDADLFHLSCEDYDKHEQRLRIEWEEFFNKNYSDKEWAKENCEMLHLHQYFTDYGKTILQEKKEININKMQCRF</sequence>
<dbReference type="AlphaFoldDB" id="A0A4U1C317"/>
<dbReference type="InterPro" id="IPR006674">
    <property type="entry name" value="HD_domain"/>
</dbReference>
<dbReference type="Pfam" id="PF01966">
    <property type="entry name" value="HD"/>
    <property type="match status" value="1"/>
</dbReference>
<dbReference type="SUPFAM" id="SSF109604">
    <property type="entry name" value="HD-domain/PDEase-like"/>
    <property type="match status" value="1"/>
</dbReference>
<dbReference type="Gene3D" id="1.10.3210.10">
    <property type="entry name" value="Hypothetical protein af1432"/>
    <property type="match status" value="1"/>
</dbReference>
<name>A0A4U1C317_9SPHI</name>
<evidence type="ECO:0000313" key="2">
    <source>
        <dbReference type="EMBL" id="TKB97584.1"/>
    </source>
</evidence>